<comment type="caution">
    <text evidence="1">The sequence shown here is derived from an EMBL/GenBank/DDBJ whole genome shotgun (WGS) entry which is preliminary data.</text>
</comment>
<organism evidence="1 2">
    <name type="scientific">Perkinsus chesapeaki</name>
    <name type="common">Clam parasite</name>
    <name type="synonym">Perkinsus andrewsi</name>
    <dbReference type="NCBI Taxonomy" id="330153"/>
    <lineage>
        <taxon>Eukaryota</taxon>
        <taxon>Sar</taxon>
        <taxon>Alveolata</taxon>
        <taxon>Perkinsozoa</taxon>
        <taxon>Perkinsea</taxon>
        <taxon>Perkinsida</taxon>
        <taxon>Perkinsidae</taxon>
        <taxon>Perkinsus</taxon>
    </lineage>
</organism>
<gene>
    <name evidence="1" type="ORF">FOL47_008118</name>
</gene>
<name>A0A7J6LG22_PERCH</name>
<dbReference type="Proteomes" id="UP000591131">
    <property type="component" value="Unassembled WGS sequence"/>
</dbReference>
<evidence type="ECO:0000313" key="2">
    <source>
        <dbReference type="Proteomes" id="UP000591131"/>
    </source>
</evidence>
<keyword evidence="2" id="KW-1185">Reference proteome</keyword>
<sequence length="94" mass="10146">MSDTSAFDASLMEFLETIVNYGSAISKSLADLVYTAHVETRGSRKAVESGSDSVIQLGRHLSYAELPTVVSERAAVGVDALYALGTKEPPSWWH</sequence>
<dbReference type="AlphaFoldDB" id="A0A7J6LG22"/>
<evidence type="ECO:0000313" key="1">
    <source>
        <dbReference type="EMBL" id="KAF4658238.1"/>
    </source>
</evidence>
<accession>A0A7J6LG22</accession>
<proteinExistence type="predicted"/>
<reference evidence="1 2" key="1">
    <citation type="submission" date="2020-04" db="EMBL/GenBank/DDBJ databases">
        <title>Perkinsus chesapeaki whole genome sequence.</title>
        <authorList>
            <person name="Bogema D.R."/>
        </authorList>
    </citation>
    <scope>NUCLEOTIDE SEQUENCE [LARGE SCALE GENOMIC DNA]</scope>
    <source>
        <strain evidence="1">ATCC PRA-425</strain>
    </source>
</reference>
<protein>
    <submittedName>
        <fullName evidence="1">Uncharacterized protein</fullName>
    </submittedName>
</protein>
<dbReference type="EMBL" id="JAAPAO010000503">
    <property type="protein sequence ID" value="KAF4658238.1"/>
    <property type="molecule type" value="Genomic_DNA"/>
</dbReference>